<organism evidence="1">
    <name type="scientific">Arion vulgaris</name>
    <dbReference type="NCBI Taxonomy" id="1028688"/>
    <lineage>
        <taxon>Eukaryota</taxon>
        <taxon>Metazoa</taxon>
        <taxon>Spiralia</taxon>
        <taxon>Lophotrochozoa</taxon>
        <taxon>Mollusca</taxon>
        <taxon>Gastropoda</taxon>
        <taxon>Heterobranchia</taxon>
        <taxon>Euthyneura</taxon>
        <taxon>Panpulmonata</taxon>
        <taxon>Eupulmonata</taxon>
        <taxon>Stylommatophora</taxon>
        <taxon>Helicina</taxon>
        <taxon>Arionoidea</taxon>
        <taxon>Arionidae</taxon>
        <taxon>Arion</taxon>
    </lineage>
</organism>
<evidence type="ECO:0000313" key="1">
    <source>
        <dbReference type="EMBL" id="CEK63887.1"/>
    </source>
</evidence>
<dbReference type="AlphaFoldDB" id="A0A0B6Z687"/>
<name>A0A0B6Z687_9EUPU</name>
<gene>
    <name evidence="1" type="primary">ORF49837</name>
</gene>
<protein>
    <submittedName>
        <fullName evidence="1">Uncharacterized protein</fullName>
    </submittedName>
</protein>
<dbReference type="EMBL" id="HACG01017022">
    <property type="protein sequence ID" value="CEK63887.1"/>
    <property type="molecule type" value="Transcribed_RNA"/>
</dbReference>
<proteinExistence type="predicted"/>
<accession>A0A0B6Z687</accession>
<sequence>TSRHWVLSIQRIPQHRSGQYVGNKWTISEQKVDNKWTISGQYVDNNGQWDGQTNVDISQQTETRLKSRIIQESKLCPNKTRQVCARDKT</sequence>
<feature type="non-terminal residue" evidence="1">
    <location>
        <position position="1"/>
    </location>
</feature>
<reference evidence="1" key="1">
    <citation type="submission" date="2014-12" db="EMBL/GenBank/DDBJ databases">
        <title>Insight into the proteome of Arion vulgaris.</title>
        <authorList>
            <person name="Aradska J."/>
            <person name="Bulat T."/>
            <person name="Smidak R."/>
            <person name="Sarate P."/>
            <person name="Gangsoo J."/>
            <person name="Sialana F."/>
            <person name="Bilban M."/>
            <person name="Lubec G."/>
        </authorList>
    </citation>
    <scope>NUCLEOTIDE SEQUENCE</scope>
    <source>
        <tissue evidence="1">Skin</tissue>
    </source>
</reference>